<dbReference type="GO" id="GO:0003676">
    <property type="term" value="F:nucleic acid binding"/>
    <property type="evidence" value="ECO:0007669"/>
    <property type="project" value="InterPro"/>
</dbReference>
<dbReference type="Proteomes" id="UP000472277">
    <property type="component" value="Chromosome 6"/>
</dbReference>
<accession>A0A673VX79</accession>
<dbReference type="AlphaFoldDB" id="A0A673VX79"/>
<dbReference type="InterPro" id="IPR036397">
    <property type="entry name" value="RNaseH_sf"/>
</dbReference>
<dbReference type="Pfam" id="PF13358">
    <property type="entry name" value="DDE_3"/>
    <property type="match status" value="1"/>
</dbReference>
<evidence type="ECO:0000313" key="2">
    <source>
        <dbReference type="Ensembl" id="ENSSTUP00000000591.1"/>
    </source>
</evidence>
<protein>
    <recommendedName>
        <fullName evidence="1">Tc1-like transposase DDE domain-containing protein</fullName>
    </recommendedName>
</protein>
<feature type="domain" description="Tc1-like transposase DDE" evidence="1">
    <location>
        <begin position="12"/>
        <end position="53"/>
    </location>
</feature>
<reference evidence="2" key="1">
    <citation type="submission" date="2025-08" db="UniProtKB">
        <authorList>
            <consortium name="Ensembl"/>
        </authorList>
    </citation>
    <scope>IDENTIFICATION</scope>
</reference>
<name>A0A673VX79_SALTR</name>
<evidence type="ECO:0000313" key="3">
    <source>
        <dbReference type="Proteomes" id="UP000472277"/>
    </source>
</evidence>
<dbReference type="OMA" id="RARSNCP"/>
<sequence length="96" mass="10940">MFQHDNARSNVTRICTQILEAENVPVLPWPSPDLNPIEHLWDELKRRLRARSNCPTSVSDLTNALVAEWQQVPAAMFLHLVESLPRRVEAAISAKE</sequence>
<proteinExistence type="predicted"/>
<dbReference type="Ensembl" id="ENSSTUT00000000643.1">
    <property type="protein sequence ID" value="ENSSTUP00000000591.1"/>
    <property type="gene ID" value="ENSSTUG00000000346.1"/>
</dbReference>
<dbReference type="Gene3D" id="3.30.420.10">
    <property type="entry name" value="Ribonuclease H-like superfamily/Ribonuclease H"/>
    <property type="match status" value="1"/>
</dbReference>
<reference evidence="2" key="2">
    <citation type="submission" date="2025-09" db="UniProtKB">
        <authorList>
            <consortium name="Ensembl"/>
        </authorList>
    </citation>
    <scope>IDENTIFICATION</scope>
</reference>
<dbReference type="GeneTree" id="ENSGT00990000210501"/>
<evidence type="ECO:0000259" key="1">
    <source>
        <dbReference type="Pfam" id="PF13358"/>
    </source>
</evidence>
<dbReference type="InterPro" id="IPR038717">
    <property type="entry name" value="Tc1-like_DDE_dom"/>
</dbReference>
<organism evidence="2 3">
    <name type="scientific">Salmo trutta</name>
    <name type="common">Brown trout</name>
    <dbReference type="NCBI Taxonomy" id="8032"/>
    <lineage>
        <taxon>Eukaryota</taxon>
        <taxon>Metazoa</taxon>
        <taxon>Chordata</taxon>
        <taxon>Craniata</taxon>
        <taxon>Vertebrata</taxon>
        <taxon>Euteleostomi</taxon>
        <taxon>Actinopterygii</taxon>
        <taxon>Neopterygii</taxon>
        <taxon>Teleostei</taxon>
        <taxon>Protacanthopterygii</taxon>
        <taxon>Salmoniformes</taxon>
        <taxon>Salmonidae</taxon>
        <taxon>Salmoninae</taxon>
        <taxon>Salmo</taxon>
    </lineage>
</organism>
<dbReference type="InParanoid" id="A0A673VX79"/>
<keyword evidence="3" id="KW-1185">Reference proteome</keyword>